<accession>A0A195BLU3</accession>
<keyword evidence="3" id="KW-1185">Reference proteome</keyword>
<keyword evidence="1" id="KW-0472">Membrane</keyword>
<feature type="transmembrane region" description="Helical" evidence="1">
    <location>
        <begin position="856"/>
        <end position="873"/>
    </location>
</feature>
<evidence type="ECO:0000256" key="1">
    <source>
        <dbReference type="SAM" id="Phobius"/>
    </source>
</evidence>
<sequence>MTKALFFAEDKDVAIFITDGLILLDILDVFDPYFADGKNNDANVLNSLMKERSSLHLELLWPEDVIVDRKFRDSITTLEEYNNLQKIVEDEKPIIIPGSGDLTDDEEQQHEIVAALMQIFLVYFARYSTMCHHLGFRVVFHIIRVINLRVLHDASLHLHETLKLDKCLNSKIGPSSFKYTAGIFYVTHSIQHDDVICPFEKLQLMSDEYSRFTMKILSDALSVEMLSNASIHRAQRIVEQIEIRLSVNRPCEIDSCSLASRQGYTSIADQCHVSLWKLLEILPGIHKHCKVIRNNYHLLCYSKKKTVVVCLYFFLKMNRQSLHSLLPGVFHIQVDTLINPDNAKSTSFFLARRGTSFTYNGLVTLQKLFEVVYQGTSFDHLLIPLALVGLSEEYVLSDGSTENPSLLTSVTDAAVDLHLTFRQTDLSENRGQERTLAATHHADHRIQLALFYFQIQILQSVLRLFLLPLGSNVDHIDGPVIHIFREHWTIALHACPFSSHTLPGLLDSILPEVECIRVHVLLPSSDLLPPRSVASPIESFRSLPLSVHTYSLQSFNVLAGLEVNLADPIKYPTDNHDRHQEDRIDHAGHYQRSEHQHIHLTGIQDCFRNRTIKAMYKLTPVWKNLINIGPLTMPRDVPSRPSFNFSGSSSSSSSSVPPLLASGHLLCYSKKKTVVVCLYFFLKMNRHSLHSLLPGVLYIRVDSLINPDNAKSTSFFPARRGTSFTYNSLVALRKLFEVAYQGTSLDHLLVPLALVGLSEEYVLSDGSTENPSLLTSVTDAAVDLHLTFRQTDLSENRGQERTLAATHHADHRIQLALFYFQIQILQSVLRLFLLPLGSNVDHIDGPLLKYVRFEISFEYFYIIYMLYMLYFVAGRRLRVNNVAALELVEHKETLEPTYSYHTLSQLSEAAHEHASHSVCKNVEIGRNDEDLIGSQIVAEHQHGYKGAVKRHTSCEEIEGHINAANVRALGDHSKFKLTRQLHHSAEWLLPRVHFDHLHPGNDFVHQPDPFVGLDGSLETKL</sequence>
<keyword evidence="1" id="KW-0812">Transmembrane</keyword>
<evidence type="ECO:0000313" key="3">
    <source>
        <dbReference type="Proteomes" id="UP000078540"/>
    </source>
</evidence>
<dbReference type="EMBL" id="KQ976450">
    <property type="protein sequence ID" value="KYM85734.1"/>
    <property type="molecule type" value="Genomic_DNA"/>
</dbReference>
<reference evidence="2 3" key="1">
    <citation type="submission" date="2015-09" db="EMBL/GenBank/DDBJ databases">
        <title>Atta colombica WGS genome.</title>
        <authorList>
            <person name="Nygaard S."/>
            <person name="Hu H."/>
            <person name="Boomsma J."/>
            <person name="Zhang G."/>
        </authorList>
    </citation>
    <scope>NUCLEOTIDE SEQUENCE [LARGE SCALE GENOMIC DNA]</scope>
    <source>
        <strain evidence="2">Treedump-2</strain>
        <tissue evidence="2">Whole body</tissue>
    </source>
</reference>
<name>A0A195BLU3_9HYME</name>
<keyword evidence="1" id="KW-1133">Transmembrane helix</keyword>
<dbReference type="AlphaFoldDB" id="A0A195BLU3"/>
<evidence type="ECO:0000313" key="2">
    <source>
        <dbReference type="EMBL" id="KYM85734.1"/>
    </source>
</evidence>
<protein>
    <submittedName>
        <fullName evidence="2">Uncharacterized protein</fullName>
    </submittedName>
</protein>
<proteinExistence type="predicted"/>
<dbReference type="Proteomes" id="UP000078540">
    <property type="component" value="Unassembled WGS sequence"/>
</dbReference>
<gene>
    <name evidence="2" type="ORF">ALC53_04515</name>
</gene>
<organism evidence="2 3">
    <name type="scientific">Atta colombica</name>
    <dbReference type="NCBI Taxonomy" id="520822"/>
    <lineage>
        <taxon>Eukaryota</taxon>
        <taxon>Metazoa</taxon>
        <taxon>Ecdysozoa</taxon>
        <taxon>Arthropoda</taxon>
        <taxon>Hexapoda</taxon>
        <taxon>Insecta</taxon>
        <taxon>Pterygota</taxon>
        <taxon>Neoptera</taxon>
        <taxon>Endopterygota</taxon>
        <taxon>Hymenoptera</taxon>
        <taxon>Apocrita</taxon>
        <taxon>Aculeata</taxon>
        <taxon>Formicoidea</taxon>
        <taxon>Formicidae</taxon>
        <taxon>Myrmicinae</taxon>
        <taxon>Atta</taxon>
    </lineage>
</organism>